<name>A0A1J5Q5V0_9ZZZZ</name>
<reference evidence="1" key="1">
    <citation type="submission" date="2016-10" db="EMBL/GenBank/DDBJ databases">
        <title>Sequence of Gallionella enrichment culture.</title>
        <authorList>
            <person name="Poehlein A."/>
            <person name="Muehling M."/>
            <person name="Daniel R."/>
        </authorList>
    </citation>
    <scope>NUCLEOTIDE SEQUENCE</scope>
</reference>
<protein>
    <submittedName>
        <fullName evidence="1">Uncharacterized protein</fullName>
    </submittedName>
</protein>
<sequence length="155" mass="17006">MHGIDHATQIGAQLARGHGRRAFEEIALRHLYADIAQGEQIALGLHPFGNHPGLARLGHQQHGADECHLQRIARQVPAEGAIDLEIAGMQPLPEIEAAEPLSQVVQRQAIAQPVQALRLIEAMRLDQQLIGFKELQHQSRGLQSQLLEQVEGLCA</sequence>
<organism evidence="1">
    <name type="scientific">mine drainage metagenome</name>
    <dbReference type="NCBI Taxonomy" id="410659"/>
    <lineage>
        <taxon>unclassified sequences</taxon>
        <taxon>metagenomes</taxon>
        <taxon>ecological metagenomes</taxon>
    </lineage>
</organism>
<proteinExistence type="predicted"/>
<accession>A0A1J5Q5V0</accession>
<comment type="caution">
    <text evidence="1">The sequence shown here is derived from an EMBL/GenBank/DDBJ whole genome shotgun (WGS) entry which is preliminary data.</text>
</comment>
<gene>
    <name evidence="1" type="ORF">GALL_470760</name>
</gene>
<dbReference type="AlphaFoldDB" id="A0A1J5Q5V0"/>
<evidence type="ECO:0000313" key="1">
    <source>
        <dbReference type="EMBL" id="OIQ71309.1"/>
    </source>
</evidence>
<dbReference type="EMBL" id="MLJW01003786">
    <property type="protein sequence ID" value="OIQ71309.1"/>
    <property type="molecule type" value="Genomic_DNA"/>
</dbReference>